<sequence>MAPITTSTTTDNSTNQGAPTTTSSLLLCEALGFSPQLLLDDIINISNNAVQDGVNGMEEFLVKWVEDREERHAKKPKEPEPPAKGKKGKKKTVLNARLSAIFSIKAQAKEPEDMTQEIEQGLVSFQTLLEYHTDVAFDFFEAWSLRNVFMIPPELENGGVIVLPHYEGADLTVTPTGGSSKLEEKERDLVDEIEELRKRLDEQRRLTRMFTSALARSRAAKQRADTRLAKLVSALPISPSSDGSTPKAPLDHLIALPQQLLKLYEQTSSLPPLEPWLLQPPQPANSQDSSGGPLTLTGTGKREWEVGSSGYANWAVNRLLSGAKPSDGKNGGMKEEASASAMWVDQMEQVTAYVGSARDVKGALDAFESMQVPAHKPGEESMDVEN</sequence>
<evidence type="ECO:0000256" key="2">
    <source>
        <dbReference type="ARBA" id="ARBA00008643"/>
    </source>
</evidence>
<keyword evidence="5" id="KW-0498">Mitosis</keyword>
<evidence type="ECO:0000256" key="11">
    <source>
        <dbReference type="SAM" id="MobiDB-lite"/>
    </source>
</evidence>
<dbReference type="GO" id="GO:0000070">
    <property type="term" value="P:mitotic sister chromatid segregation"/>
    <property type="evidence" value="ECO:0007669"/>
    <property type="project" value="TreeGrafter"/>
</dbReference>
<proteinExistence type="inferred from homology"/>
<comment type="similarity">
    <text evidence="2">Belongs to the mis12 family.</text>
</comment>
<protein>
    <submittedName>
        <fullName evidence="12">Uncharacterized protein</fullName>
    </submittedName>
</protein>
<keyword evidence="13" id="KW-1185">Reference proteome</keyword>
<feature type="region of interest" description="Disordered" evidence="11">
    <location>
        <begin position="273"/>
        <end position="302"/>
    </location>
</feature>
<keyword evidence="4" id="KW-0132">Cell division</keyword>
<evidence type="ECO:0000313" key="13">
    <source>
        <dbReference type="Proteomes" id="UP000541558"/>
    </source>
</evidence>
<gene>
    <name evidence="12" type="ORF">D9611_010153</name>
</gene>
<feature type="region of interest" description="Disordered" evidence="11">
    <location>
        <begin position="70"/>
        <end position="90"/>
    </location>
</feature>
<evidence type="ECO:0000256" key="5">
    <source>
        <dbReference type="ARBA" id="ARBA00022776"/>
    </source>
</evidence>
<evidence type="ECO:0000256" key="9">
    <source>
        <dbReference type="ARBA" id="ARBA00023328"/>
    </source>
</evidence>
<feature type="region of interest" description="Disordered" evidence="11">
    <location>
        <begin position="1"/>
        <end position="20"/>
    </location>
</feature>
<evidence type="ECO:0000256" key="6">
    <source>
        <dbReference type="ARBA" id="ARBA00022838"/>
    </source>
</evidence>
<evidence type="ECO:0000256" key="8">
    <source>
        <dbReference type="ARBA" id="ARBA00023306"/>
    </source>
</evidence>
<evidence type="ECO:0000256" key="1">
    <source>
        <dbReference type="ARBA" id="ARBA00004629"/>
    </source>
</evidence>
<keyword evidence="8" id="KW-0131">Cell cycle</keyword>
<dbReference type="AlphaFoldDB" id="A0A8H5EV90"/>
<dbReference type="Proteomes" id="UP000541558">
    <property type="component" value="Unassembled WGS sequence"/>
</dbReference>
<dbReference type="PANTHER" id="PTHR14527">
    <property type="entry name" value="PROTEIN MIS12 HOMOLOG"/>
    <property type="match status" value="1"/>
</dbReference>
<feature type="compositionally biased region" description="Pro residues" evidence="11">
    <location>
        <begin position="273"/>
        <end position="283"/>
    </location>
</feature>
<keyword evidence="9" id="KW-0137">Centromere</keyword>
<dbReference type="GO" id="GO:0051301">
    <property type="term" value="P:cell division"/>
    <property type="evidence" value="ECO:0007669"/>
    <property type="project" value="UniProtKB-KW"/>
</dbReference>
<feature type="coiled-coil region" evidence="10">
    <location>
        <begin position="179"/>
        <end position="206"/>
    </location>
</feature>
<organism evidence="12 13">
    <name type="scientific">Ephemerocybe angulata</name>
    <dbReference type="NCBI Taxonomy" id="980116"/>
    <lineage>
        <taxon>Eukaryota</taxon>
        <taxon>Fungi</taxon>
        <taxon>Dikarya</taxon>
        <taxon>Basidiomycota</taxon>
        <taxon>Agaricomycotina</taxon>
        <taxon>Agaricomycetes</taxon>
        <taxon>Agaricomycetidae</taxon>
        <taxon>Agaricales</taxon>
        <taxon>Agaricineae</taxon>
        <taxon>Psathyrellaceae</taxon>
        <taxon>Ephemerocybe</taxon>
    </lineage>
</organism>
<evidence type="ECO:0000256" key="10">
    <source>
        <dbReference type="SAM" id="Coils"/>
    </source>
</evidence>
<reference evidence="12 13" key="1">
    <citation type="journal article" date="2020" name="ISME J.">
        <title>Uncovering the hidden diversity of litter-decomposition mechanisms in mushroom-forming fungi.</title>
        <authorList>
            <person name="Floudas D."/>
            <person name="Bentzer J."/>
            <person name="Ahren D."/>
            <person name="Johansson T."/>
            <person name="Persson P."/>
            <person name="Tunlid A."/>
        </authorList>
    </citation>
    <scope>NUCLEOTIDE SEQUENCE [LARGE SCALE GENOMIC DNA]</scope>
    <source>
        <strain evidence="12 13">CBS 175.51</strain>
    </source>
</reference>
<dbReference type="InterPro" id="IPR008685">
    <property type="entry name" value="Centromere_Mis12"/>
</dbReference>
<keyword evidence="7 10" id="KW-0175">Coiled coil</keyword>
<accession>A0A8H5EV90</accession>
<name>A0A8H5EV90_9AGAR</name>
<comment type="subcellular location">
    <subcellularLocation>
        <location evidence="1">Chromosome</location>
        <location evidence="1">Centromere</location>
        <location evidence="1">Kinetochore</location>
    </subcellularLocation>
</comment>
<evidence type="ECO:0000256" key="4">
    <source>
        <dbReference type="ARBA" id="ARBA00022618"/>
    </source>
</evidence>
<evidence type="ECO:0000313" key="12">
    <source>
        <dbReference type="EMBL" id="KAF5313586.1"/>
    </source>
</evidence>
<dbReference type="GO" id="GO:0005634">
    <property type="term" value="C:nucleus"/>
    <property type="evidence" value="ECO:0007669"/>
    <property type="project" value="InterPro"/>
</dbReference>
<dbReference type="GO" id="GO:0051382">
    <property type="term" value="P:kinetochore assembly"/>
    <property type="evidence" value="ECO:0007669"/>
    <property type="project" value="TreeGrafter"/>
</dbReference>
<dbReference type="OrthoDB" id="1884855at2759"/>
<feature type="compositionally biased region" description="Basic and acidic residues" evidence="11">
    <location>
        <begin position="70"/>
        <end position="83"/>
    </location>
</feature>
<evidence type="ECO:0000256" key="3">
    <source>
        <dbReference type="ARBA" id="ARBA00022454"/>
    </source>
</evidence>
<comment type="caution">
    <text evidence="12">The sequence shown here is derived from an EMBL/GenBank/DDBJ whole genome shotgun (WGS) entry which is preliminary data.</text>
</comment>
<keyword evidence="3" id="KW-0158">Chromosome</keyword>
<feature type="compositionally biased region" description="Low complexity" evidence="11">
    <location>
        <begin position="1"/>
        <end position="15"/>
    </location>
</feature>
<dbReference type="Pfam" id="PF05859">
    <property type="entry name" value="Mis12"/>
    <property type="match status" value="1"/>
</dbReference>
<dbReference type="PANTHER" id="PTHR14527:SF2">
    <property type="entry name" value="PROTEIN MIS12 HOMOLOG"/>
    <property type="match status" value="1"/>
</dbReference>
<dbReference type="EMBL" id="JAACJK010000223">
    <property type="protein sequence ID" value="KAF5313586.1"/>
    <property type="molecule type" value="Genomic_DNA"/>
</dbReference>
<dbReference type="GO" id="GO:0000444">
    <property type="term" value="C:MIS12/MIND type complex"/>
    <property type="evidence" value="ECO:0007669"/>
    <property type="project" value="TreeGrafter"/>
</dbReference>
<keyword evidence="6" id="KW-0995">Kinetochore</keyword>
<evidence type="ECO:0000256" key="7">
    <source>
        <dbReference type="ARBA" id="ARBA00023054"/>
    </source>
</evidence>